<organism evidence="3 4">
    <name type="scientific">Methanocorpusculum vombati</name>
    <dbReference type="NCBI Taxonomy" id="3002864"/>
    <lineage>
        <taxon>Archaea</taxon>
        <taxon>Methanobacteriati</taxon>
        <taxon>Methanobacteriota</taxon>
        <taxon>Stenosarchaea group</taxon>
        <taxon>Methanomicrobia</taxon>
        <taxon>Methanomicrobiales</taxon>
        <taxon>Methanocorpusculaceae</taxon>
        <taxon>Methanocorpusculum</taxon>
    </lineage>
</organism>
<dbReference type="NCBIfam" id="TIGR02537">
    <property type="entry name" value="arch_flag_Nterm"/>
    <property type="match status" value="1"/>
</dbReference>
<dbReference type="RefSeq" id="WP_268921929.1">
    <property type="nucleotide sequence ID" value="NZ_JAPTGC010000001.1"/>
</dbReference>
<dbReference type="InterPro" id="IPR013373">
    <property type="entry name" value="Flagellin/pilin_N_arc"/>
</dbReference>
<keyword evidence="1" id="KW-1133">Transmembrane helix</keyword>
<dbReference type="Proteomes" id="UP001141336">
    <property type="component" value="Unassembled WGS sequence"/>
</dbReference>
<sequence>MKTVQKNIRDDAVSPVVGVMLMIVVVVIIAAVVSMFATGMLSDTKSAPSVQIGYVGVMDGELGEASKIGLVFQNLGGDNFRLDAISLILKSDDDEASISYNDLPSEGIINAGANATTSVLKSDPYKAYRFSKLPARVNGEGLITEASTQVRAGSNLLIEPGERFIILADTYLADEKTGTGKVYYVAERGSSGNPYSAGWFSVSTKTTYSIVDENSGAVIASGKLVGSVI</sequence>
<evidence type="ECO:0000259" key="2">
    <source>
        <dbReference type="Pfam" id="PF07790"/>
    </source>
</evidence>
<evidence type="ECO:0000313" key="4">
    <source>
        <dbReference type="Proteomes" id="UP001141336"/>
    </source>
</evidence>
<dbReference type="EMBL" id="JAPTGC010000001">
    <property type="protein sequence ID" value="MCZ0861749.1"/>
    <property type="molecule type" value="Genomic_DNA"/>
</dbReference>
<name>A0ABT4IJ34_9EURY</name>
<accession>A0ABT4IJ34</accession>
<proteinExistence type="predicted"/>
<reference evidence="3" key="1">
    <citation type="submission" date="2022-12" db="EMBL/GenBank/DDBJ databases">
        <title>Isolation and characterisation of novel Methanocorpusculum spp. from native Australian herbivores indicates the genus is ancestrally host-associated.</title>
        <authorList>
            <person name="Volmer J.G."/>
            <person name="Soo R.M."/>
            <person name="Evans P.N."/>
            <person name="Hoedt E.C."/>
            <person name="Astorga Alsina A.L."/>
            <person name="Woodcroft B.J."/>
            <person name="Tyson G.W."/>
            <person name="Hugenholtz P."/>
            <person name="Morrison M."/>
        </authorList>
    </citation>
    <scope>NUCLEOTIDE SEQUENCE</scope>
    <source>
        <strain evidence="3">CW153</strain>
    </source>
</reference>
<gene>
    <name evidence="3" type="ORF">O0S09_00575</name>
</gene>
<evidence type="ECO:0000256" key="1">
    <source>
        <dbReference type="SAM" id="Phobius"/>
    </source>
</evidence>
<keyword evidence="1" id="KW-0812">Transmembrane</keyword>
<feature type="transmembrane region" description="Helical" evidence="1">
    <location>
        <begin position="12"/>
        <end position="37"/>
    </location>
</feature>
<dbReference type="InterPro" id="IPR012859">
    <property type="entry name" value="Pilin_N_archaeal"/>
</dbReference>
<feature type="domain" description="Archaeal Type IV pilin N-terminal" evidence="2">
    <location>
        <begin position="11"/>
        <end position="92"/>
    </location>
</feature>
<evidence type="ECO:0000313" key="3">
    <source>
        <dbReference type="EMBL" id="MCZ0861749.1"/>
    </source>
</evidence>
<comment type="caution">
    <text evidence="3">The sequence shown here is derived from an EMBL/GenBank/DDBJ whole genome shotgun (WGS) entry which is preliminary data.</text>
</comment>
<keyword evidence="1" id="KW-0472">Membrane</keyword>
<keyword evidence="4" id="KW-1185">Reference proteome</keyword>
<dbReference type="Pfam" id="PF07790">
    <property type="entry name" value="Pilin_N"/>
    <property type="match status" value="1"/>
</dbReference>
<protein>
    <submittedName>
        <fullName evidence="3">Type IV pilin</fullName>
    </submittedName>
</protein>